<dbReference type="InterPro" id="IPR046980">
    <property type="entry name" value="KefG/KefF"/>
</dbReference>
<protein>
    <recommendedName>
        <fullName evidence="2">Flavodoxin-like fold domain-containing protein</fullName>
    </recommendedName>
</protein>
<dbReference type="PATRIC" id="fig|148814.9.peg.1158"/>
<dbReference type="SUPFAM" id="SSF52218">
    <property type="entry name" value="Flavoproteins"/>
    <property type="match status" value="1"/>
</dbReference>
<dbReference type="EMBL" id="JXCZ01000036">
    <property type="protein sequence ID" value="KOY78730.1"/>
    <property type="molecule type" value="Genomic_DNA"/>
</dbReference>
<dbReference type="Pfam" id="PF02525">
    <property type="entry name" value="Flavodoxin_2"/>
    <property type="match status" value="1"/>
</dbReference>
<dbReference type="GO" id="GO:0003955">
    <property type="term" value="F:NAD(P)H dehydrogenase (quinone) activity"/>
    <property type="evidence" value="ECO:0007669"/>
    <property type="project" value="TreeGrafter"/>
</dbReference>
<comment type="caution">
    <text evidence="3">The sequence shown here is derived from an EMBL/GenBank/DDBJ whole genome shotgun (WGS) entry which is preliminary data.</text>
</comment>
<name>A0A0M9DEJ0_9LACO</name>
<dbReference type="GO" id="GO:0010181">
    <property type="term" value="F:FMN binding"/>
    <property type="evidence" value="ECO:0007669"/>
    <property type="project" value="TreeGrafter"/>
</dbReference>
<gene>
    <name evidence="3" type="ORF">RZ72_01290</name>
</gene>
<dbReference type="Proteomes" id="UP000037749">
    <property type="component" value="Unassembled WGS sequence"/>
</dbReference>
<organism evidence="3 4">
    <name type="scientific">Apilactobacillus kunkeei</name>
    <dbReference type="NCBI Taxonomy" id="148814"/>
    <lineage>
        <taxon>Bacteria</taxon>
        <taxon>Bacillati</taxon>
        <taxon>Bacillota</taxon>
        <taxon>Bacilli</taxon>
        <taxon>Lactobacillales</taxon>
        <taxon>Lactobacillaceae</taxon>
        <taxon>Apilactobacillus</taxon>
    </lineage>
</organism>
<dbReference type="GO" id="GO:0009055">
    <property type="term" value="F:electron transfer activity"/>
    <property type="evidence" value="ECO:0007669"/>
    <property type="project" value="TreeGrafter"/>
</dbReference>
<accession>A0A0M9DEJ0</accession>
<dbReference type="RefSeq" id="WP_053796883.1">
    <property type="nucleotide sequence ID" value="NZ_JXCZ01000036.1"/>
</dbReference>
<feature type="domain" description="Flavodoxin-like fold" evidence="2">
    <location>
        <begin position="1"/>
        <end position="167"/>
    </location>
</feature>
<proteinExistence type="predicted"/>
<sequence length="234" mass="27622">MKTLVLVSHPEYDNSMTEAFLKQCQSDIENVDWVVLDNIQTDITFDKEQEQQRLAQYDRILFQFPMYWYSAPALMKKYEDDVFTKNFIAHEQEGALKGKEMGIIATLGDPIKDYQVGGREGFSISELLKPYQAIAQRGQMKFLKPFVISQFAYMTDAQKQKLLIDYRSYLTNDNFDSFTSLQKWYINQLTVLKESLDDDKQARMDILMDYLQSNYDQLDELKWEIDLIKKEDDE</sequence>
<dbReference type="PANTHER" id="PTHR47307:SF1">
    <property type="entry name" value="GLUTATHIONE-REGULATED POTASSIUM-EFFLUX SYSTEM ANCILLARY PROTEIN KEFG"/>
    <property type="match status" value="1"/>
</dbReference>
<dbReference type="InterPro" id="IPR029039">
    <property type="entry name" value="Flavoprotein-like_sf"/>
</dbReference>
<reference evidence="3 4" key="1">
    <citation type="journal article" date="2015" name="Genome Biol. Evol.">
        <title>Functionally Structured Genomes in Lactobacillus kunkeei Colonizing the Honey Crop and Food Products of Honeybees and Stingless Bees.</title>
        <authorList>
            <person name="Tamarit D."/>
            <person name="Ellegaard K.M."/>
            <person name="Wikander J."/>
            <person name="Olofsson T."/>
            <person name="Vasquez A."/>
            <person name="Andersson S.G."/>
        </authorList>
    </citation>
    <scope>NUCLEOTIDE SEQUENCE [LARGE SCALE GENOMIC DNA]</scope>
    <source>
        <strain evidence="3 4">LAla</strain>
    </source>
</reference>
<dbReference type="PANTHER" id="PTHR47307">
    <property type="entry name" value="GLUTATHIONE-REGULATED POTASSIUM-EFFLUX SYSTEM ANCILLARY PROTEIN KEFG"/>
    <property type="match status" value="1"/>
</dbReference>
<dbReference type="InterPro" id="IPR003680">
    <property type="entry name" value="Flavodoxin_fold"/>
</dbReference>
<dbReference type="Gene3D" id="3.40.50.360">
    <property type="match status" value="1"/>
</dbReference>
<dbReference type="AlphaFoldDB" id="A0A0M9DEJ0"/>
<evidence type="ECO:0000256" key="1">
    <source>
        <dbReference type="ARBA" id="ARBA00023002"/>
    </source>
</evidence>
<keyword evidence="1" id="KW-0560">Oxidoreductase</keyword>
<evidence type="ECO:0000313" key="3">
    <source>
        <dbReference type="EMBL" id="KOY78730.1"/>
    </source>
</evidence>
<evidence type="ECO:0000313" key="4">
    <source>
        <dbReference type="Proteomes" id="UP000037749"/>
    </source>
</evidence>
<evidence type="ECO:0000259" key="2">
    <source>
        <dbReference type="Pfam" id="PF02525"/>
    </source>
</evidence>